<sequence>MNTNYKLKTKTSTENHRSYFDWGSNMQVVHKGNGEIAMTEGELARFFGVTWSRLNSRLQTLMKFSNLHPDERGTGEESVFINGRLKGYAPLYPLYPLSAIIALSFLLDSTEAHLFREYICQRLKKPASVITPIFLLGNTNN</sequence>
<gene>
    <name evidence="1" type="ORF">CTI18_03045</name>
</gene>
<reference evidence="1 2" key="1">
    <citation type="submission" date="2017-11" db="EMBL/GenBank/DDBJ databases">
        <title>Genome sequencing of Prevotella intermedia KCOM 1653.</title>
        <authorList>
            <person name="Kook J.-K."/>
            <person name="Park S.-N."/>
            <person name="Lim Y.K."/>
        </authorList>
    </citation>
    <scope>NUCLEOTIDE SEQUENCE [LARGE SCALE GENOMIC DNA]</scope>
    <source>
        <strain evidence="1 2">KCOM 1653</strain>
    </source>
</reference>
<comment type="caution">
    <text evidence="1">The sequence shown here is derived from an EMBL/GenBank/DDBJ whole genome shotgun (WGS) entry which is preliminary data.</text>
</comment>
<dbReference type="EMBL" id="PEKN01000001">
    <property type="protein sequence ID" value="PIK20377.1"/>
    <property type="molecule type" value="Genomic_DNA"/>
</dbReference>
<evidence type="ECO:0000313" key="1">
    <source>
        <dbReference type="EMBL" id="PIK20377.1"/>
    </source>
</evidence>
<name>A0A2G8IAB4_PREIN</name>
<organism evidence="1 2">
    <name type="scientific">Prevotella intermedia</name>
    <dbReference type="NCBI Taxonomy" id="28131"/>
    <lineage>
        <taxon>Bacteria</taxon>
        <taxon>Pseudomonadati</taxon>
        <taxon>Bacteroidota</taxon>
        <taxon>Bacteroidia</taxon>
        <taxon>Bacteroidales</taxon>
        <taxon>Prevotellaceae</taxon>
        <taxon>Prevotella</taxon>
    </lineage>
</organism>
<proteinExistence type="predicted"/>
<dbReference type="RefSeq" id="WP_099835485.1">
    <property type="nucleotide sequence ID" value="NZ_PEKN01000001.1"/>
</dbReference>
<evidence type="ECO:0000313" key="2">
    <source>
        <dbReference type="Proteomes" id="UP000230046"/>
    </source>
</evidence>
<accession>A0A2G8IAB4</accession>
<dbReference type="AlphaFoldDB" id="A0A2G8IAB4"/>
<evidence type="ECO:0008006" key="3">
    <source>
        <dbReference type="Google" id="ProtNLM"/>
    </source>
</evidence>
<protein>
    <recommendedName>
        <fullName evidence="3">Virulence protein</fullName>
    </recommendedName>
</protein>
<dbReference type="Proteomes" id="UP000230046">
    <property type="component" value="Unassembled WGS sequence"/>
</dbReference>